<keyword evidence="3" id="KW-0833">Ubl conjugation pathway</keyword>
<dbReference type="EMBL" id="KI397474">
    <property type="protein sequence ID" value="ERM95651.1"/>
    <property type="molecule type" value="Genomic_DNA"/>
</dbReference>
<proteinExistence type="predicted"/>
<accession>W1NJM7</accession>
<feature type="compositionally biased region" description="Low complexity" evidence="4">
    <location>
        <begin position="32"/>
        <end position="44"/>
    </location>
</feature>
<dbReference type="GO" id="GO:0016567">
    <property type="term" value="P:protein ubiquitination"/>
    <property type="evidence" value="ECO:0007669"/>
    <property type="project" value="UniProtKB-UniPathway"/>
</dbReference>
<evidence type="ECO:0000256" key="4">
    <source>
        <dbReference type="SAM" id="MobiDB-lite"/>
    </source>
</evidence>
<reference evidence="7" key="1">
    <citation type="journal article" date="2013" name="Science">
        <title>The Amborella genome and the evolution of flowering plants.</title>
        <authorList>
            <consortium name="Amborella Genome Project"/>
        </authorList>
    </citation>
    <scope>NUCLEOTIDE SEQUENCE [LARGE SCALE GENOMIC DNA]</scope>
</reference>
<evidence type="ECO:0000313" key="6">
    <source>
        <dbReference type="EMBL" id="ERM95651.1"/>
    </source>
</evidence>
<dbReference type="KEGG" id="atr:18423571"/>
<evidence type="ECO:0000259" key="5">
    <source>
        <dbReference type="Pfam" id="PF25553"/>
    </source>
</evidence>
<dbReference type="Gramene" id="ERM95651">
    <property type="protein sequence ID" value="ERM95651"/>
    <property type="gene ID" value="AMTR_s00023p00185370"/>
</dbReference>
<name>W1NJM7_AMBTC</name>
<dbReference type="InterPro" id="IPR038920">
    <property type="entry name" value="At3g05675-like"/>
</dbReference>
<evidence type="ECO:0000256" key="2">
    <source>
        <dbReference type="ARBA" id="ARBA00004906"/>
    </source>
</evidence>
<dbReference type="OrthoDB" id="2014231at2759"/>
<protein>
    <recommendedName>
        <fullName evidence="5">At3g05675-like ankyrin-like domain-containing protein</fullName>
    </recommendedName>
</protein>
<dbReference type="InterPro" id="IPR058039">
    <property type="entry name" value="At3g05675-like_ankyrin"/>
</dbReference>
<keyword evidence="7" id="KW-1185">Reference proteome</keyword>
<evidence type="ECO:0000313" key="7">
    <source>
        <dbReference type="Proteomes" id="UP000017836"/>
    </source>
</evidence>
<gene>
    <name evidence="6" type="ORF">AMTR_s00023p00185370</name>
</gene>
<evidence type="ECO:0000256" key="3">
    <source>
        <dbReference type="ARBA" id="ARBA00022786"/>
    </source>
</evidence>
<dbReference type="PANTHER" id="PTHR31060">
    <property type="entry name" value="OSJNBA0011J08.25 PROTEIN-RELATED"/>
    <property type="match status" value="1"/>
</dbReference>
<evidence type="ECO:0000256" key="1">
    <source>
        <dbReference type="ARBA" id="ARBA00002668"/>
    </source>
</evidence>
<dbReference type="HOGENOM" id="CLU_025834_0_0_1"/>
<feature type="domain" description="At3g05675-like ankyrin-like" evidence="5">
    <location>
        <begin position="231"/>
        <end position="468"/>
    </location>
</feature>
<organism evidence="6 7">
    <name type="scientific">Amborella trichopoda</name>
    <dbReference type="NCBI Taxonomy" id="13333"/>
    <lineage>
        <taxon>Eukaryota</taxon>
        <taxon>Viridiplantae</taxon>
        <taxon>Streptophyta</taxon>
        <taxon>Embryophyta</taxon>
        <taxon>Tracheophyta</taxon>
        <taxon>Spermatophyta</taxon>
        <taxon>Magnoliopsida</taxon>
        <taxon>Amborellales</taxon>
        <taxon>Amborellaceae</taxon>
        <taxon>Amborella</taxon>
    </lineage>
</organism>
<dbReference type="AlphaFoldDB" id="W1NJM7"/>
<sequence length="489" mass="55770">MEPPPTTPTRDNISAMIKHGFLPDPPYKIRVSPTRSPPSSKSSPTLLEMMSNNHEDPPKLPENPHHKLQERVDKIISGFTLSESGDVKLKLRSKEGFSVSMRVQRRVLVGKSGFFVGKLPDKKAGHLVEIEDCDDVEAYVETLVLMHSSEDLRKRLMKEELQRVLAVLKVSVAIMFEAGIISCLECIEAMPWSEEEEETVISVLNALNLQGPAIKTLERVSVQPSTSESFDGVFLQLMEGVLQAKDEKARREMKALISALLKENNTHNKNHNRIDISKETLYHICHCCIDSLLRHFMEATAMETSGRDRGLIMAEISRESDNLQWVVDILVDRQMGEEFVSLWADQSELSALHSRIPTMYRYEISKVTAQLCVAIGRGQILTSKEARFSLLQTWLEALYDDFGWMRRAGKPIDKKLVEDGLSQTVLTLPLAQQQVIVVNWFDRFLNNGDDYPNLRRAFEVWWRRAFVRRFVVEEIENSRLQLAVCDYSG</sequence>
<dbReference type="eggNOG" id="ENOG502QPNN">
    <property type="taxonomic scope" value="Eukaryota"/>
</dbReference>
<dbReference type="Pfam" id="PF25553">
    <property type="entry name" value="BTB-POZ_ANK-like"/>
    <property type="match status" value="1"/>
</dbReference>
<dbReference type="OMA" id="SHMVEIS"/>
<comment type="function">
    <text evidence="1">May act as a substrate-specific adapter of an E3 ubiquitin-protein ligase complex (CUL3-RBX1-BTB) which mediates the ubiquitination and subsequent proteasomal degradation of target proteins.</text>
</comment>
<feature type="compositionally biased region" description="Basic and acidic residues" evidence="4">
    <location>
        <begin position="53"/>
        <end position="65"/>
    </location>
</feature>
<comment type="pathway">
    <text evidence="2">Protein modification; protein ubiquitination.</text>
</comment>
<feature type="region of interest" description="Disordered" evidence="4">
    <location>
        <begin position="1"/>
        <end position="65"/>
    </location>
</feature>
<dbReference type="UniPathway" id="UPA00143"/>
<dbReference type="Proteomes" id="UP000017836">
    <property type="component" value="Unassembled WGS sequence"/>
</dbReference>
<dbReference type="PANTHER" id="PTHR31060:SF32">
    <property type="entry name" value="BTB_POZ DOMAIN PLANT PROTEIN"/>
    <property type="match status" value="1"/>
</dbReference>